<dbReference type="NCBIfam" id="TIGR00041">
    <property type="entry name" value="DTMP_kinase"/>
    <property type="match status" value="1"/>
</dbReference>
<dbReference type="GO" id="GO:0005739">
    <property type="term" value="C:mitochondrion"/>
    <property type="evidence" value="ECO:0007669"/>
    <property type="project" value="TreeGrafter"/>
</dbReference>
<dbReference type="GO" id="GO:0004798">
    <property type="term" value="F:dTMP kinase activity"/>
    <property type="evidence" value="ECO:0007669"/>
    <property type="project" value="UniProtKB-EC"/>
</dbReference>
<dbReference type="EC" id="2.7.4.9" evidence="3"/>
<evidence type="ECO:0000256" key="5">
    <source>
        <dbReference type="ARBA" id="ARBA00022679"/>
    </source>
</evidence>
<dbReference type="InterPro" id="IPR018095">
    <property type="entry name" value="Thymidylate_kin_CS"/>
</dbReference>
<dbReference type="GO" id="GO:0004550">
    <property type="term" value="F:nucleoside diphosphate kinase activity"/>
    <property type="evidence" value="ECO:0007669"/>
    <property type="project" value="TreeGrafter"/>
</dbReference>
<dbReference type="GO" id="GO:0006235">
    <property type="term" value="P:dTTP biosynthetic process"/>
    <property type="evidence" value="ECO:0007669"/>
    <property type="project" value="TreeGrafter"/>
</dbReference>
<accession>A0A843UV02</accession>
<dbReference type="FunFam" id="3.40.50.300:FF:000679">
    <property type="entry name" value="Thymidylate kinase"/>
    <property type="match status" value="1"/>
</dbReference>
<dbReference type="Gene3D" id="3.40.50.300">
    <property type="entry name" value="P-loop containing nucleotide triphosphate hydrolases"/>
    <property type="match status" value="1"/>
</dbReference>
<dbReference type="PROSITE" id="PS01331">
    <property type="entry name" value="THYMIDYLATE_KINASE"/>
    <property type="match status" value="1"/>
</dbReference>
<dbReference type="InterPro" id="IPR018094">
    <property type="entry name" value="Thymidylate_kinase"/>
</dbReference>
<reference evidence="12" key="1">
    <citation type="submission" date="2017-07" db="EMBL/GenBank/DDBJ databases">
        <title>Taro Niue Genome Assembly and Annotation.</title>
        <authorList>
            <person name="Atibalentja N."/>
            <person name="Keating K."/>
            <person name="Fields C.J."/>
        </authorList>
    </citation>
    <scope>NUCLEOTIDE SEQUENCE</scope>
    <source>
        <strain evidence="12">Niue_2</strain>
        <tissue evidence="12">Leaf</tissue>
    </source>
</reference>
<organism evidence="12 13">
    <name type="scientific">Colocasia esculenta</name>
    <name type="common">Wild taro</name>
    <name type="synonym">Arum esculentum</name>
    <dbReference type="NCBI Taxonomy" id="4460"/>
    <lineage>
        <taxon>Eukaryota</taxon>
        <taxon>Viridiplantae</taxon>
        <taxon>Streptophyta</taxon>
        <taxon>Embryophyta</taxon>
        <taxon>Tracheophyta</taxon>
        <taxon>Spermatophyta</taxon>
        <taxon>Magnoliopsida</taxon>
        <taxon>Liliopsida</taxon>
        <taxon>Araceae</taxon>
        <taxon>Aroideae</taxon>
        <taxon>Colocasieae</taxon>
        <taxon>Colocasia</taxon>
    </lineage>
</organism>
<dbReference type="GO" id="GO:0005634">
    <property type="term" value="C:nucleus"/>
    <property type="evidence" value="ECO:0007669"/>
    <property type="project" value="TreeGrafter"/>
</dbReference>
<feature type="region of interest" description="Disordered" evidence="10">
    <location>
        <begin position="255"/>
        <end position="286"/>
    </location>
</feature>
<evidence type="ECO:0000256" key="3">
    <source>
        <dbReference type="ARBA" id="ARBA00012980"/>
    </source>
</evidence>
<evidence type="ECO:0000256" key="2">
    <source>
        <dbReference type="ARBA" id="ARBA00009776"/>
    </source>
</evidence>
<dbReference type="InterPro" id="IPR039430">
    <property type="entry name" value="Thymidylate_kin-like_dom"/>
</dbReference>
<dbReference type="CDD" id="cd01672">
    <property type="entry name" value="TMPK"/>
    <property type="match status" value="1"/>
</dbReference>
<dbReference type="AlphaFoldDB" id="A0A843UV02"/>
<feature type="region of interest" description="Disordered" evidence="10">
    <location>
        <begin position="1"/>
        <end position="35"/>
    </location>
</feature>
<dbReference type="GO" id="GO:0006227">
    <property type="term" value="P:dUDP biosynthetic process"/>
    <property type="evidence" value="ECO:0007669"/>
    <property type="project" value="TreeGrafter"/>
</dbReference>
<feature type="compositionally biased region" description="Basic and acidic residues" evidence="10">
    <location>
        <begin position="1"/>
        <end position="14"/>
    </location>
</feature>
<protein>
    <recommendedName>
        <fullName evidence="4">Thymidylate kinase</fullName>
        <ecNumber evidence="3">2.7.4.9</ecNumber>
    </recommendedName>
</protein>
<sequence length="575" mass="63321">MKIERKKRLEDGCEKPSSFPLALAPSPSPSHRPPRRVALQCLPSPLCHRVFGDDRLGGRALHFLFSQHLNTPQHLLSLSTGRSPFPPSHSVLPAFSLHHPLRHRGLHALVQADSDDDDLGGGAGLLFAPTLQSVEPPSPFVPAPLASAAAHRLHRRVARQCTAAPSPFTSVASATVAAIHRVSLNSRARHLCRWPSPCCLPAHPIASATRPRRHAATPHRSPSTSASALLQLPCSVKERGIAVFSAVSFKTLPEKYGSQPAQDGRRREPALKAPVPEEPVGGGRSWSLPWKKPQIRSLTTVAPVVRSNLGVHLRRTEGRGRHLMICRIPTLQMNLGIVRKPGCLSSSWNPTRRIGTIQVKMENCHWDNSRGSLIVLEGLDRSGKTSQSNSLVSFLKGKGVPVEAWHFPDRSTTVGGMISSYLANKSQLDDRTIHLLFSANRWEKSSLMETKLKSGVTLVVDRYSYSGVAFSAAKGLDIQWCKAPEEGLIAPDLVLYLDIPPEKAAERGGYGSERYEHLDFQQKVASHYTNLHDHTWKVIDACQPAEDIEKQLRELALECISSRRDGKPLSRLWLK</sequence>
<comment type="similarity">
    <text evidence="2">Belongs to the thymidylate kinase family.</text>
</comment>
<evidence type="ECO:0000256" key="4">
    <source>
        <dbReference type="ARBA" id="ARBA00017144"/>
    </source>
</evidence>
<keyword evidence="7" id="KW-0547">Nucleotide-binding</keyword>
<keyword evidence="9" id="KW-0067">ATP-binding</keyword>
<dbReference type="PANTHER" id="PTHR10344">
    <property type="entry name" value="THYMIDYLATE KINASE"/>
    <property type="match status" value="1"/>
</dbReference>
<dbReference type="PANTHER" id="PTHR10344:SF1">
    <property type="entry name" value="THYMIDYLATE KINASE"/>
    <property type="match status" value="1"/>
</dbReference>
<keyword evidence="8" id="KW-0418">Kinase</keyword>
<evidence type="ECO:0000259" key="11">
    <source>
        <dbReference type="Pfam" id="PF02223"/>
    </source>
</evidence>
<evidence type="ECO:0000313" key="12">
    <source>
        <dbReference type="EMBL" id="MQL85500.1"/>
    </source>
</evidence>
<evidence type="ECO:0000256" key="9">
    <source>
        <dbReference type="ARBA" id="ARBA00022840"/>
    </source>
</evidence>
<comment type="caution">
    <text evidence="12">The sequence shown here is derived from an EMBL/GenBank/DDBJ whole genome shotgun (WGS) entry which is preliminary data.</text>
</comment>
<dbReference type="Proteomes" id="UP000652761">
    <property type="component" value="Unassembled WGS sequence"/>
</dbReference>
<dbReference type="Pfam" id="PF02223">
    <property type="entry name" value="Thymidylate_kin"/>
    <property type="match status" value="1"/>
</dbReference>
<evidence type="ECO:0000256" key="10">
    <source>
        <dbReference type="SAM" id="MobiDB-lite"/>
    </source>
</evidence>
<name>A0A843UV02_COLES</name>
<dbReference type="OrthoDB" id="425602at2759"/>
<dbReference type="HAMAP" id="MF_00165">
    <property type="entry name" value="Thymidylate_kinase"/>
    <property type="match status" value="1"/>
</dbReference>
<keyword evidence="5" id="KW-0808">Transferase</keyword>
<dbReference type="GO" id="GO:0005524">
    <property type="term" value="F:ATP binding"/>
    <property type="evidence" value="ECO:0007669"/>
    <property type="project" value="UniProtKB-KW"/>
</dbReference>
<evidence type="ECO:0000256" key="6">
    <source>
        <dbReference type="ARBA" id="ARBA00022727"/>
    </source>
</evidence>
<evidence type="ECO:0000256" key="8">
    <source>
        <dbReference type="ARBA" id="ARBA00022777"/>
    </source>
</evidence>
<keyword evidence="13" id="KW-1185">Reference proteome</keyword>
<proteinExistence type="inferred from homology"/>
<dbReference type="GO" id="GO:0006233">
    <property type="term" value="P:dTDP biosynthetic process"/>
    <property type="evidence" value="ECO:0007669"/>
    <property type="project" value="InterPro"/>
</dbReference>
<feature type="compositionally biased region" description="Low complexity" evidence="10">
    <location>
        <begin position="16"/>
        <end position="25"/>
    </location>
</feature>
<dbReference type="InterPro" id="IPR027417">
    <property type="entry name" value="P-loop_NTPase"/>
</dbReference>
<dbReference type="SUPFAM" id="SSF52540">
    <property type="entry name" value="P-loop containing nucleoside triphosphate hydrolases"/>
    <property type="match status" value="1"/>
</dbReference>
<dbReference type="EMBL" id="NMUH01000831">
    <property type="protein sequence ID" value="MQL85500.1"/>
    <property type="molecule type" value="Genomic_DNA"/>
</dbReference>
<evidence type="ECO:0000313" key="13">
    <source>
        <dbReference type="Proteomes" id="UP000652761"/>
    </source>
</evidence>
<dbReference type="GO" id="GO:0005829">
    <property type="term" value="C:cytosol"/>
    <property type="evidence" value="ECO:0007669"/>
    <property type="project" value="TreeGrafter"/>
</dbReference>
<keyword evidence="6" id="KW-0545">Nucleotide biosynthesis</keyword>
<evidence type="ECO:0000256" key="7">
    <source>
        <dbReference type="ARBA" id="ARBA00022741"/>
    </source>
</evidence>
<evidence type="ECO:0000256" key="1">
    <source>
        <dbReference type="ARBA" id="ARBA00004992"/>
    </source>
</evidence>
<gene>
    <name evidence="12" type="ORF">Taro_018003</name>
</gene>
<feature type="domain" description="Thymidylate kinase-like" evidence="11">
    <location>
        <begin position="376"/>
        <end position="551"/>
    </location>
</feature>
<comment type="pathway">
    <text evidence="1">Pyrimidine metabolism; dTTP biosynthesis.</text>
</comment>